<name>A0A7Y9H1J6_9ACTN</name>
<reference evidence="1 2" key="1">
    <citation type="submission" date="2020-07" db="EMBL/GenBank/DDBJ databases">
        <authorList>
            <person name="Partida-Martinez L."/>
            <person name="Huntemann M."/>
            <person name="Clum A."/>
            <person name="Wang J."/>
            <person name="Palaniappan K."/>
            <person name="Ritter S."/>
            <person name="Chen I.-M."/>
            <person name="Stamatis D."/>
            <person name="Reddy T."/>
            <person name="O'Malley R."/>
            <person name="Daum C."/>
            <person name="Shapiro N."/>
            <person name="Ivanova N."/>
            <person name="Kyrpides N."/>
            <person name="Woyke T."/>
        </authorList>
    </citation>
    <scope>NUCLEOTIDE SEQUENCE [LARGE SCALE GENOMIC DNA]</scope>
    <source>
        <strain evidence="1 2">AT2.17</strain>
    </source>
</reference>
<dbReference type="AlphaFoldDB" id="A0A7Y9H1J6"/>
<evidence type="ECO:0008006" key="3">
    <source>
        <dbReference type="Google" id="ProtNLM"/>
    </source>
</evidence>
<proteinExistence type="predicted"/>
<sequence>MTPNDITVDGQAHWWLFKPIKSASYRRFDDWSEKMAAELAVLIGLPAAQVELARGLEDTGIISRNVTPNGWSMESGDTLLSEYEGYVSCALDERPRNRIGHNLANIAQVLADSAGPPGSGCESRTGIDVFSGYLVFDAWIANTDRHAINWGMLTCEEDGRQALAASFDHGSALASGTQDERLETTTPTRYAERGFAGRFEDGARLPLVDLALSAVQLAGPSADDWLHRLSLVTRSQVEEIVSAIPSMSDPRRTFLCNLLETNQRRLTP</sequence>
<comment type="caution">
    <text evidence="1">The sequence shown here is derived from an EMBL/GenBank/DDBJ whole genome shotgun (WGS) entry which is preliminary data.</text>
</comment>
<gene>
    <name evidence="1" type="ORF">F4692_000483</name>
</gene>
<organism evidence="1 2">
    <name type="scientific">Nocardioides cavernae</name>
    <dbReference type="NCBI Taxonomy" id="1921566"/>
    <lineage>
        <taxon>Bacteria</taxon>
        <taxon>Bacillati</taxon>
        <taxon>Actinomycetota</taxon>
        <taxon>Actinomycetes</taxon>
        <taxon>Propionibacteriales</taxon>
        <taxon>Nocardioidaceae</taxon>
        <taxon>Nocardioides</taxon>
    </lineage>
</organism>
<dbReference type="EMBL" id="JACCBW010000001">
    <property type="protein sequence ID" value="NYE35379.1"/>
    <property type="molecule type" value="Genomic_DNA"/>
</dbReference>
<accession>A0A7Y9H1J6</accession>
<reference evidence="1 2" key="2">
    <citation type="submission" date="2020-08" db="EMBL/GenBank/DDBJ databases">
        <title>The Agave Microbiome: Exploring the role of microbial communities in plant adaptations to desert environments.</title>
        <authorList>
            <person name="Partida-Martinez L.P."/>
        </authorList>
    </citation>
    <scope>NUCLEOTIDE SEQUENCE [LARGE SCALE GENOMIC DNA]</scope>
    <source>
        <strain evidence="1 2">AT2.17</strain>
    </source>
</reference>
<keyword evidence="2" id="KW-1185">Reference proteome</keyword>
<dbReference type="Gene3D" id="1.10.1070.20">
    <property type="match status" value="1"/>
</dbReference>
<dbReference type="Proteomes" id="UP000549911">
    <property type="component" value="Unassembled WGS sequence"/>
</dbReference>
<evidence type="ECO:0000313" key="1">
    <source>
        <dbReference type="EMBL" id="NYE35379.1"/>
    </source>
</evidence>
<evidence type="ECO:0000313" key="2">
    <source>
        <dbReference type="Proteomes" id="UP000549911"/>
    </source>
</evidence>
<protein>
    <recommendedName>
        <fullName evidence="3">HipA-like C-terminal domain-containing protein</fullName>
    </recommendedName>
</protein>